<feature type="transmembrane region" description="Helical" evidence="1">
    <location>
        <begin position="115"/>
        <end position="139"/>
    </location>
</feature>
<dbReference type="PANTHER" id="PTHR31414">
    <property type="entry name" value="TRANSMEMBRANE PROTEIN DDB_G0292058"/>
    <property type="match status" value="1"/>
</dbReference>
<keyword evidence="1" id="KW-0812">Transmembrane</keyword>
<dbReference type="PANTHER" id="PTHR31414:SF19">
    <property type="entry name" value="TRANSMEMBRANE PROTEIN"/>
    <property type="match status" value="1"/>
</dbReference>
<accession>A0A6P5GBQ2</accession>
<feature type="transmembrane region" description="Helical" evidence="1">
    <location>
        <begin position="71"/>
        <end position="94"/>
    </location>
</feature>
<evidence type="ECO:0000256" key="1">
    <source>
        <dbReference type="SAM" id="Phobius"/>
    </source>
</evidence>
<dbReference type="GO" id="GO:0016020">
    <property type="term" value="C:membrane"/>
    <property type="evidence" value="ECO:0007669"/>
    <property type="project" value="TreeGrafter"/>
</dbReference>
<dbReference type="Proteomes" id="UP000515123">
    <property type="component" value="Linkage group 15"/>
</dbReference>
<dbReference type="AlphaFoldDB" id="A0A6P5GBQ2"/>
<keyword evidence="1" id="KW-0472">Membrane</keyword>
<organism evidence="3 4">
    <name type="scientific">Ananas comosus</name>
    <name type="common">Pineapple</name>
    <name type="synonym">Ananas ananas</name>
    <dbReference type="NCBI Taxonomy" id="4615"/>
    <lineage>
        <taxon>Eukaryota</taxon>
        <taxon>Viridiplantae</taxon>
        <taxon>Streptophyta</taxon>
        <taxon>Embryophyta</taxon>
        <taxon>Tracheophyta</taxon>
        <taxon>Spermatophyta</taxon>
        <taxon>Magnoliopsida</taxon>
        <taxon>Liliopsida</taxon>
        <taxon>Poales</taxon>
        <taxon>Bromeliaceae</taxon>
        <taxon>Bromelioideae</taxon>
        <taxon>Ananas</taxon>
    </lineage>
</organism>
<evidence type="ECO:0000256" key="2">
    <source>
        <dbReference type="SAM" id="SignalP"/>
    </source>
</evidence>
<reference evidence="3" key="1">
    <citation type="journal article" date="2015" name="Nat. Genet.">
        <title>The pineapple genome and the evolution of CAM photosynthesis.</title>
        <authorList>
            <person name="Ming R."/>
            <person name="VanBuren R."/>
            <person name="Wai C.M."/>
            <person name="Tang H."/>
            <person name="Schatz M.C."/>
            <person name="Bowers J.E."/>
            <person name="Lyons E."/>
            <person name="Wang M.L."/>
            <person name="Chen J."/>
            <person name="Biggers E."/>
            <person name="Zhang J."/>
            <person name="Huang L."/>
            <person name="Zhang L."/>
            <person name="Miao W."/>
            <person name="Zhang J."/>
            <person name="Ye Z."/>
            <person name="Miao C."/>
            <person name="Lin Z."/>
            <person name="Wang H."/>
            <person name="Zhou H."/>
            <person name="Yim W.C."/>
            <person name="Priest H.D."/>
            <person name="Zheng C."/>
            <person name="Woodhouse M."/>
            <person name="Edger P.P."/>
            <person name="Guyot R."/>
            <person name="Guo H.B."/>
            <person name="Guo H."/>
            <person name="Zheng G."/>
            <person name="Singh R."/>
            <person name="Sharma A."/>
            <person name="Min X."/>
            <person name="Zheng Y."/>
            <person name="Lee H."/>
            <person name="Gurtowski J."/>
            <person name="Sedlazeck F.J."/>
            <person name="Harkess A."/>
            <person name="McKain M.R."/>
            <person name="Liao Z."/>
            <person name="Fang J."/>
            <person name="Liu J."/>
            <person name="Zhang X."/>
            <person name="Zhang Q."/>
            <person name="Hu W."/>
            <person name="Qin Y."/>
            <person name="Wang K."/>
            <person name="Chen L.Y."/>
            <person name="Shirley N."/>
            <person name="Lin Y.R."/>
            <person name="Liu L.Y."/>
            <person name="Hernandez A.G."/>
            <person name="Wright C.L."/>
            <person name="Bulone V."/>
            <person name="Tuskan G.A."/>
            <person name="Heath K."/>
            <person name="Zee F."/>
            <person name="Moore P.H."/>
            <person name="Sunkar R."/>
            <person name="Leebens-Mack J.H."/>
            <person name="Mockler T."/>
            <person name="Bennetzen J.L."/>
            <person name="Freeling M."/>
            <person name="Sankoff D."/>
            <person name="Paterson A.H."/>
            <person name="Zhu X."/>
            <person name="Yang X."/>
            <person name="Smith J.A."/>
            <person name="Cushman J.C."/>
            <person name="Paull R.E."/>
            <person name="Yu Q."/>
        </authorList>
    </citation>
    <scope>NUCLEOTIDE SEQUENCE [LARGE SCALE GENOMIC DNA]</scope>
    <source>
        <strain evidence="3">cv. F153</strain>
    </source>
</reference>
<gene>
    <name evidence="4" type="primary">LOC109721841</name>
</gene>
<keyword evidence="2" id="KW-0732">Signal</keyword>
<dbReference type="GeneID" id="109721841"/>
<proteinExistence type="predicted"/>
<dbReference type="InterPro" id="IPR040283">
    <property type="entry name" value="DDB_G0292058-like"/>
</dbReference>
<reference evidence="4" key="2">
    <citation type="submission" date="2025-08" db="UniProtKB">
        <authorList>
            <consortium name="RefSeq"/>
        </authorList>
    </citation>
    <scope>IDENTIFICATION</scope>
    <source>
        <tissue evidence="4">Leaf</tissue>
    </source>
</reference>
<keyword evidence="3" id="KW-1185">Reference proteome</keyword>
<protein>
    <submittedName>
        <fullName evidence="4">Uncharacterized protein LOC109721841</fullName>
    </submittedName>
</protein>
<feature type="signal peptide" evidence="2">
    <location>
        <begin position="1"/>
        <end position="26"/>
    </location>
</feature>
<feature type="chain" id="PRO_5028358127" evidence="2">
    <location>
        <begin position="27"/>
        <end position="242"/>
    </location>
</feature>
<feature type="transmembrane region" description="Helical" evidence="1">
    <location>
        <begin position="216"/>
        <end position="238"/>
    </location>
</feature>
<keyword evidence="1" id="KW-1133">Transmembrane helix</keyword>
<evidence type="ECO:0000313" key="4">
    <source>
        <dbReference type="RefSeq" id="XP_020105237.1"/>
    </source>
</evidence>
<dbReference type="OrthoDB" id="1056237at2759"/>
<evidence type="ECO:0000313" key="3">
    <source>
        <dbReference type="Proteomes" id="UP000515123"/>
    </source>
</evidence>
<name>A0A6P5GBQ2_ANACO</name>
<dbReference type="RefSeq" id="XP_020105237.1">
    <property type="nucleotide sequence ID" value="XM_020249648.1"/>
</dbReference>
<sequence length="242" mass="26670">MVKLHHYPSSLVLFFLLSSSQMPCCCSSSQTKLHEIRHFQRLDPLNRFKIYNGGYDIRSKHYWGSAVFTGVHGFAMAGFWMLGGVVLLATSPVWKKSFVGSLVSNAETRRNYWHLLPLIAILLFTLLASVASGVALVAVHKFHRKAKKPEKALLDAARASCHAIRRVLRTVEEVRTLLQSYDAGFCALLGEAALKLRAELAAIRKTMREAGALVDAVLGLTYGATLGIVCLTLVLFIAKVGK</sequence>